<sequence>MAPKEIQVKYDPYTNKTQPAVIDGTTQLSSSGHACWRGGTAWSRLLQRLHTLVKPFPQAAPACGLSAIGRIEIEPCQSPYRALRGRVNGLGYPPDEQLMPYLELAGLGSTVLLRTFDLWYDLISAWQLETHTFHLPCGECTVTLVDVALQLGLPIDRSAVTGVSTIVELVALCDSLLGVSPNDVESKFTGLRFPWLKANFEHLSINATE</sequence>
<dbReference type="EMBL" id="JAIQCV010000004">
    <property type="protein sequence ID" value="KAH1106735.1"/>
    <property type="molecule type" value="Genomic_DNA"/>
</dbReference>
<dbReference type="OrthoDB" id="1937804at2759"/>
<name>A0A9D3W2L9_9ROSI</name>
<organism evidence="2 3">
    <name type="scientific">Gossypium stocksii</name>
    <dbReference type="NCBI Taxonomy" id="47602"/>
    <lineage>
        <taxon>Eukaryota</taxon>
        <taxon>Viridiplantae</taxon>
        <taxon>Streptophyta</taxon>
        <taxon>Embryophyta</taxon>
        <taxon>Tracheophyta</taxon>
        <taxon>Spermatophyta</taxon>
        <taxon>Magnoliopsida</taxon>
        <taxon>eudicotyledons</taxon>
        <taxon>Gunneridae</taxon>
        <taxon>Pentapetalae</taxon>
        <taxon>rosids</taxon>
        <taxon>malvids</taxon>
        <taxon>Malvales</taxon>
        <taxon>Malvaceae</taxon>
        <taxon>Malvoideae</taxon>
        <taxon>Gossypium</taxon>
    </lineage>
</organism>
<dbReference type="PANTHER" id="PTHR46033">
    <property type="entry name" value="PROTEIN MAIN-LIKE 2"/>
    <property type="match status" value="1"/>
</dbReference>
<dbReference type="GO" id="GO:0010073">
    <property type="term" value="P:meristem maintenance"/>
    <property type="evidence" value="ECO:0007669"/>
    <property type="project" value="InterPro"/>
</dbReference>
<evidence type="ECO:0000313" key="2">
    <source>
        <dbReference type="EMBL" id="KAH1106735.1"/>
    </source>
</evidence>
<dbReference type="PANTHER" id="PTHR46033:SF8">
    <property type="entry name" value="PROTEIN MAINTENANCE OF MERISTEMS-LIKE"/>
    <property type="match status" value="1"/>
</dbReference>
<evidence type="ECO:0000259" key="1">
    <source>
        <dbReference type="Pfam" id="PF10536"/>
    </source>
</evidence>
<dbReference type="Pfam" id="PF10536">
    <property type="entry name" value="PMD"/>
    <property type="match status" value="1"/>
</dbReference>
<feature type="domain" description="Aminotransferase-like plant mobile" evidence="1">
    <location>
        <begin position="114"/>
        <end position="201"/>
    </location>
</feature>
<protein>
    <recommendedName>
        <fullName evidence="1">Aminotransferase-like plant mobile domain-containing protein</fullName>
    </recommendedName>
</protein>
<dbReference type="InterPro" id="IPR044824">
    <property type="entry name" value="MAIN-like"/>
</dbReference>
<evidence type="ECO:0000313" key="3">
    <source>
        <dbReference type="Proteomes" id="UP000828251"/>
    </source>
</evidence>
<gene>
    <name evidence="2" type="ORF">J1N35_010503</name>
</gene>
<proteinExistence type="predicted"/>
<dbReference type="AlphaFoldDB" id="A0A9D3W2L9"/>
<dbReference type="Proteomes" id="UP000828251">
    <property type="component" value="Unassembled WGS sequence"/>
</dbReference>
<dbReference type="InterPro" id="IPR019557">
    <property type="entry name" value="AminoTfrase-like_pln_mobile"/>
</dbReference>
<reference evidence="2 3" key="1">
    <citation type="journal article" date="2021" name="Plant Biotechnol. J.">
        <title>Multi-omics assisted identification of the key and species-specific regulatory components of drought-tolerant mechanisms in Gossypium stocksii.</title>
        <authorList>
            <person name="Yu D."/>
            <person name="Ke L."/>
            <person name="Zhang D."/>
            <person name="Wu Y."/>
            <person name="Sun Y."/>
            <person name="Mei J."/>
            <person name="Sun J."/>
            <person name="Sun Y."/>
        </authorList>
    </citation>
    <scope>NUCLEOTIDE SEQUENCE [LARGE SCALE GENOMIC DNA]</scope>
    <source>
        <strain evidence="3">cv. E1</strain>
        <tissue evidence="2">Leaf</tissue>
    </source>
</reference>
<comment type="caution">
    <text evidence="2">The sequence shown here is derived from an EMBL/GenBank/DDBJ whole genome shotgun (WGS) entry which is preliminary data.</text>
</comment>
<keyword evidence="3" id="KW-1185">Reference proteome</keyword>
<accession>A0A9D3W2L9</accession>